<organism evidence="2 3">
    <name type="scientific">Pacificispira spongiicola</name>
    <dbReference type="NCBI Taxonomy" id="2729598"/>
    <lineage>
        <taxon>Bacteria</taxon>
        <taxon>Pseudomonadati</taxon>
        <taxon>Pseudomonadota</taxon>
        <taxon>Alphaproteobacteria</taxon>
        <taxon>Rhodospirillales</taxon>
        <taxon>Rhodospirillaceae</taxon>
        <taxon>Pacificispira</taxon>
    </lineage>
</organism>
<dbReference type="PANTHER" id="PTHR43245:SF58">
    <property type="entry name" value="BLL5923 PROTEIN"/>
    <property type="match status" value="1"/>
</dbReference>
<evidence type="ECO:0000313" key="3">
    <source>
        <dbReference type="Proteomes" id="UP000539372"/>
    </source>
</evidence>
<dbReference type="InterPro" id="IPR050177">
    <property type="entry name" value="Lipid_A_modif_metabolic_enz"/>
</dbReference>
<dbReference type="Proteomes" id="UP000539372">
    <property type="component" value="Unassembled WGS sequence"/>
</dbReference>
<feature type="domain" description="NAD-dependent epimerase/dehydratase" evidence="1">
    <location>
        <begin position="5"/>
        <end position="204"/>
    </location>
</feature>
<dbReference type="InterPro" id="IPR036291">
    <property type="entry name" value="NAD(P)-bd_dom_sf"/>
</dbReference>
<protein>
    <submittedName>
        <fullName evidence="2">NAD-dependent epimerase/dehydratase family protein</fullName>
    </submittedName>
</protein>
<dbReference type="PANTHER" id="PTHR43245">
    <property type="entry name" value="BIFUNCTIONAL POLYMYXIN RESISTANCE PROTEIN ARNA"/>
    <property type="match status" value="1"/>
</dbReference>
<accession>A0A7Y0HEM3</accession>
<dbReference type="EMBL" id="JABBNT010000003">
    <property type="protein sequence ID" value="NMM44855.1"/>
    <property type="molecule type" value="Genomic_DNA"/>
</dbReference>
<dbReference type="InterPro" id="IPR001509">
    <property type="entry name" value="Epimerase_deHydtase"/>
</dbReference>
<dbReference type="SUPFAM" id="SSF51735">
    <property type="entry name" value="NAD(P)-binding Rossmann-fold domains"/>
    <property type="match status" value="1"/>
</dbReference>
<keyword evidence="3" id="KW-1185">Reference proteome</keyword>
<evidence type="ECO:0000259" key="1">
    <source>
        <dbReference type="Pfam" id="PF01370"/>
    </source>
</evidence>
<reference evidence="2 3" key="1">
    <citation type="submission" date="2020-04" db="EMBL/GenBank/DDBJ databases">
        <title>Rhodospirillaceae bacterium KN72 isolated from deep sea.</title>
        <authorList>
            <person name="Zhang D.-C."/>
        </authorList>
    </citation>
    <scope>NUCLEOTIDE SEQUENCE [LARGE SCALE GENOMIC DNA]</scope>
    <source>
        <strain evidence="2 3">KN72</strain>
    </source>
</reference>
<proteinExistence type="predicted"/>
<dbReference type="Pfam" id="PF01370">
    <property type="entry name" value="Epimerase"/>
    <property type="match status" value="1"/>
</dbReference>
<dbReference type="Gene3D" id="3.40.50.720">
    <property type="entry name" value="NAD(P)-binding Rossmann-like Domain"/>
    <property type="match status" value="1"/>
</dbReference>
<gene>
    <name evidence="2" type="ORF">HH303_10235</name>
</gene>
<sequence>MTDRVLITGATGFVGKAVTARLKAAGWKVRPVGRHEIGEIHRGTDWRQALNGCAAVVHLAARVHVMTNDPTEGEAVFKEVNLHGTANLVRQAAEAGLKRFVFMSTIKVLGESGEDVAPDDPPSPYDAYAVSKTEAEAAIRDLAGPMDHAILRPPLVYGPSVKANFERLMRWVEAGRPLPFGLVRNKRSLIHVDNLADAVRHALTGTPGTYHPKDGEDLSTPELIRVLAAGMDKTPRLLPVPVPLLRGLGRLTGTYPAIARLTGTFTSNGAMDDWIAPIPAREALAATAKAFATPY</sequence>
<name>A0A7Y0HEM3_9PROT</name>
<comment type="caution">
    <text evidence="2">The sequence shown here is derived from an EMBL/GenBank/DDBJ whole genome shotgun (WGS) entry which is preliminary data.</text>
</comment>
<dbReference type="RefSeq" id="WP_169625244.1">
    <property type="nucleotide sequence ID" value="NZ_JABBNT010000003.1"/>
</dbReference>
<evidence type="ECO:0000313" key="2">
    <source>
        <dbReference type="EMBL" id="NMM44855.1"/>
    </source>
</evidence>
<dbReference type="AlphaFoldDB" id="A0A7Y0HEM3"/>